<reference evidence="2" key="1">
    <citation type="submission" date="2020-02" db="EMBL/GenBank/DDBJ databases">
        <authorList>
            <person name="Meier V. D."/>
        </authorList>
    </citation>
    <scope>NUCLEOTIDE SEQUENCE</scope>
    <source>
        <strain evidence="2">AVDCRST_MAG70</strain>
    </source>
</reference>
<sequence>MVDVGFTPLLDRSPRTHATPPPTGRTARGTAARVPAMFGPPASGSRGAAFPPW</sequence>
<feature type="region of interest" description="Disordered" evidence="1">
    <location>
        <begin position="1"/>
        <end position="53"/>
    </location>
</feature>
<gene>
    <name evidence="2" type="ORF">AVDCRST_MAG70-2085</name>
</gene>
<evidence type="ECO:0000256" key="1">
    <source>
        <dbReference type="SAM" id="MobiDB-lite"/>
    </source>
</evidence>
<evidence type="ECO:0000313" key="2">
    <source>
        <dbReference type="EMBL" id="CAA9566515.1"/>
    </source>
</evidence>
<organism evidence="2">
    <name type="scientific">uncultured Thermomicrobiales bacterium</name>
    <dbReference type="NCBI Taxonomy" id="1645740"/>
    <lineage>
        <taxon>Bacteria</taxon>
        <taxon>Pseudomonadati</taxon>
        <taxon>Thermomicrobiota</taxon>
        <taxon>Thermomicrobia</taxon>
        <taxon>Thermomicrobiales</taxon>
        <taxon>environmental samples</taxon>
    </lineage>
</organism>
<name>A0A6J4V2E5_9BACT</name>
<protein>
    <submittedName>
        <fullName evidence="2">Uncharacterized protein</fullName>
    </submittedName>
</protein>
<feature type="compositionally biased region" description="Low complexity" evidence="1">
    <location>
        <begin position="24"/>
        <end position="36"/>
    </location>
</feature>
<accession>A0A6J4V2E5</accession>
<dbReference type="EMBL" id="CADCWH010000334">
    <property type="protein sequence ID" value="CAA9566515.1"/>
    <property type="molecule type" value="Genomic_DNA"/>
</dbReference>
<proteinExistence type="predicted"/>
<dbReference type="AlphaFoldDB" id="A0A6J4V2E5"/>